<evidence type="ECO:0008006" key="3">
    <source>
        <dbReference type="Google" id="ProtNLM"/>
    </source>
</evidence>
<reference evidence="1" key="2">
    <citation type="submission" date="2022-05" db="EMBL/GenBank/DDBJ databases">
        <authorList>
            <person name="Kim J.-S."/>
            <person name="Lee K."/>
            <person name="Suh M."/>
            <person name="Eom M."/>
            <person name="Kim J.-S."/>
            <person name="Kim D.-S."/>
            <person name="Ko S.-H."/>
            <person name="Shin Y."/>
            <person name="Lee J.-S."/>
        </authorList>
    </citation>
    <scope>NUCLEOTIDE SEQUENCE</scope>
    <source>
        <strain evidence="1">N237</strain>
    </source>
</reference>
<reference evidence="1" key="1">
    <citation type="journal article" date="2018" name="Int. J. Syst. Evol. Microbiol.">
        <title>Jatrophihabitans telluris sp. nov., isolated from sediment soil of lava forest wetlands and the emended description of the genus Jatrophihabitans.</title>
        <authorList>
            <person name="Lee K.C."/>
            <person name="Suh M.K."/>
            <person name="Eom M.K."/>
            <person name="Kim K.K."/>
            <person name="Kim J.S."/>
            <person name="Kim D.S."/>
            <person name="Ko S.H."/>
            <person name="Shin Y.K."/>
            <person name="Lee J.S."/>
        </authorList>
    </citation>
    <scope>NUCLEOTIDE SEQUENCE</scope>
    <source>
        <strain evidence="1">N237</strain>
    </source>
</reference>
<gene>
    <name evidence="1" type="ORF">M6D93_15190</name>
</gene>
<accession>A0ABY4QVP5</accession>
<keyword evidence="2" id="KW-1185">Reference proteome</keyword>
<name>A0ABY4QVP5_9ACTN</name>
<evidence type="ECO:0000313" key="2">
    <source>
        <dbReference type="Proteomes" id="UP001056336"/>
    </source>
</evidence>
<evidence type="ECO:0000313" key="1">
    <source>
        <dbReference type="EMBL" id="UQX87635.1"/>
    </source>
</evidence>
<organism evidence="1 2">
    <name type="scientific">Jatrophihabitans telluris</name>
    <dbReference type="NCBI Taxonomy" id="2038343"/>
    <lineage>
        <taxon>Bacteria</taxon>
        <taxon>Bacillati</taxon>
        <taxon>Actinomycetota</taxon>
        <taxon>Actinomycetes</taxon>
        <taxon>Jatrophihabitantales</taxon>
        <taxon>Jatrophihabitantaceae</taxon>
        <taxon>Jatrophihabitans</taxon>
    </lineage>
</organism>
<dbReference type="Proteomes" id="UP001056336">
    <property type="component" value="Chromosome"/>
</dbReference>
<dbReference type="RefSeq" id="WP_249770349.1">
    <property type="nucleotide sequence ID" value="NZ_CP097332.1"/>
</dbReference>
<sequence>MNDVIATETLMLRAKRLASLARAKRDDEGASQDQSQTQTALNKLDAELTGFASALVVHRALTAAHVPVATPTELEKPAKALRDRVASQGRPTAQYLNARVREVAGIRAQIAQSDQAAWREWAETQLRALPLALLPRLGPNQAQVKERIRKLQLSAAAAPTKSDIALFRLNLDHVQDILADIEESGDLNALLARFSAHRGRLPLSDVTDEEVALIRNEPSLAEQIFLSTS</sequence>
<dbReference type="EMBL" id="CP097332">
    <property type="protein sequence ID" value="UQX87635.1"/>
    <property type="molecule type" value="Genomic_DNA"/>
</dbReference>
<protein>
    <recommendedName>
        <fullName evidence="3">DUF222 domain-containing protein</fullName>
    </recommendedName>
</protein>
<proteinExistence type="predicted"/>